<dbReference type="PANTHER" id="PTHR43163">
    <property type="entry name" value="DIPEPTIDE TRANSPORT SYSTEM PERMEASE PROTEIN DPPB-RELATED"/>
    <property type="match status" value="1"/>
</dbReference>
<comment type="subcellular location">
    <subcellularLocation>
        <location evidence="1">Cell inner membrane</location>
        <topology evidence="1">Multi-pass membrane protein</topology>
    </subcellularLocation>
    <subcellularLocation>
        <location evidence="8">Cell membrane</location>
        <topology evidence="8">Multi-pass membrane protein</topology>
    </subcellularLocation>
</comment>
<keyword evidence="2 8" id="KW-0813">Transport</keyword>
<sequence>MMHYLFRRLAQVSIVAGLVILGNFILLKSVPGDLADVIAGESGAATPEYMEMLRAQFGLDRSGFEQLTTYFSQIAHFDLGFSFRYHLPVQTLILERLPATLLLLGSSLLFSVIVGVILGCFAARYRHGLFDQGVTLFSAVVFAIPVFWFGLMGIVLFAVHFRWLPIGGMVTVGATPGTLGVAGDVAWHLIMPAITLGLSHLALYARVTRASMLEVYPLDFVRTARAKGISETAVTLRHILRNSLLPVVTLTGLQLGSLLGGAVVVETVCSWPGMGRLAFEAVSDRDINLLLSLFLCNSLLVVLSSLLIDILYGVLDPRIGLAS</sequence>
<reference evidence="10 11" key="1">
    <citation type="submission" date="2021-08" db="EMBL/GenBank/DDBJ databases">
        <title>Culture and genomic analysis of Symbiopectobacterium purcellii sp. nov. gen. nov., isolated from the leafhopper Empoasca decipiens.</title>
        <authorList>
            <person name="Nadal-Jimenez P."/>
            <person name="Siozios S."/>
            <person name="Halliday N."/>
            <person name="Camara M."/>
            <person name="Hurst G.D.D."/>
        </authorList>
    </citation>
    <scope>NUCLEOTIDE SEQUENCE [LARGE SCALE GENOMIC DNA]</scope>
    <source>
        <strain evidence="10 11">SyEd1</strain>
    </source>
</reference>
<evidence type="ECO:0000313" key="10">
    <source>
        <dbReference type="EMBL" id="QZN96111.1"/>
    </source>
</evidence>
<evidence type="ECO:0000256" key="4">
    <source>
        <dbReference type="ARBA" id="ARBA00022519"/>
    </source>
</evidence>
<keyword evidence="4" id="KW-0997">Cell inner membrane</keyword>
<feature type="domain" description="ABC transmembrane type-1" evidence="9">
    <location>
        <begin position="97"/>
        <end position="312"/>
    </location>
</feature>
<feature type="transmembrane region" description="Helical" evidence="8">
    <location>
        <begin position="289"/>
        <end position="315"/>
    </location>
</feature>
<dbReference type="Pfam" id="PF19300">
    <property type="entry name" value="BPD_transp_1_N"/>
    <property type="match status" value="1"/>
</dbReference>
<evidence type="ECO:0000256" key="3">
    <source>
        <dbReference type="ARBA" id="ARBA00022475"/>
    </source>
</evidence>
<name>A0ABX9AQ10_9ENTR</name>
<dbReference type="SUPFAM" id="SSF161098">
    <property type="entry name" value="MetI-like"/>
    <property type="match status" value="1"/>
</dbReference>
<evidence type="ECO:0000256" key="2">
    <source>
        <dbReference type="ARBA" id="ARBA00022448"/>
    </source>
</evidence>
<keyword evidence="6 8" id="KW-1133">Transmembrane helix</keyword>
<gene>
    <name evidence="10" type="ORF">K6K13_01045</name>
</gene>
<dbReference type="Proteomes" id="UP000825886">
    <property type="component" value="Chromosome"/>
</dbReference>
<keyword evidence="7 8" id="KW-0472">Membrane</keyword>
<dbReference type="EMBL" id="CP081864">
    <property type="protein sequence ID" value="QZN96111.1"/>
    <property type="molecule type" value="Genomic_DNA"/>
</dbReference>
<protein>
    <submittedName>
        <fullName evidence="10">ABC transporter permease</fullName>
    </submittedName>
</protein>
<keyword evidence="3" id="KW-1003">Cell membrane</keyword>
<accession>A0ABX9AQ10</accession>
<dbReference type="PANTHER" id="PTHR43163:SF9">
    <property type="entry name" value="ABC TRANSPORTER PERMEASE PROTEIN"/>
    <property type="match status" value="1"/>
</dbReference>
<feature type="transmembrane region" description="Helical" evidence="8">
    <location>
        <begin position="101"/>
        <end position="122"/>
    </location>
</feature>
<dbReference type="PROSITE" id="PS50928">
    <property type="entry name" value="ABC_TM1"/>
    <property type="match status" value="1"/>
</dbReference>
<dbReference type="InterPro" id="IPR045621">
    <property type="entry name" value="BPD_transp_1_N"/>
</dbReference>
<comment type="similarity">
    <text evidence="8">Belongs to the binding-protein-dependent transport system permease family.</text>
</comment>
<evidence type="ECO:0000256" key="8">
    <source>
        <dbReference type="RuleBase" id="RU363032"/>
    </source>
</evidence>
<keyword evidence="5 8" id="KW-0812">Transmembrane</keyword>
<dbReference type="InterPro" id="IPR000515">
    <property type="entry name" value="MetI-like"/>
</dbReference>
<evidence type="ECO:0000256" key="7">
    <source>
        <dbReference type="ARBA" id="ARBA00023136"/>
    </source>
</evidence>
<evidence type="ECO:0000256" key="6">
    <source>
        <dbReference type="ARBA" id="ARBA00022989"/>
    </source>
</evidence>
<evidence type="ECO:0000256" key="5">
    <source>
        <dbReference type="ARBA" id="ARBA00022692"/>
    </source>
</evidence>
<feature type="transmembrane region" description="Helical" evidence="8">
    <location>
        <begin position="9"/>
        <end position="27"/>
    </location>
</feature>
<evidence type="ECO:0000256" key="1">
    <source>
        <dbReference type="ARBA" id="ARBA00004429"/>
    </source>
</evidence>
<evidence type="ECO:0000313" key="11">
    <source>
        <dbReference type="Proteomes" id="UP000825886"/>
    </source>
</evidence>
<keyword evidence="11" id="KW-1185">Reference proteome</keyword>
<dbReference type="CDD" id="cd06261">
    <property type="entry name" value="TM_PBP2"/>
    <property type="match status" value="1"/>
</dbReference>
<dbReference type="Gene3D" id="1.10.3720.10">
    <property type="entry name" value="MetI-like"/>
    <property type="match status" value="1"/>
</dbReference>
<dbReference type="Pfam" id="PF00528">
    <property type="entry name" value="BPD_transp_1"/>
    <property type="match status" value="1"/>
</dbReference>
<dbReference type="InterPro" id="IPR035906">
    <property type="entry name" value="MetI-like_sf"/>
</dbReference>
<feature type="transmembrane region" description="Helical" evidence="8">
    <location>
        <begin position="244"/>
        <end position="265"/>
    </location>
</feature>
<organism evidence="10 11">
    <name type="scientific">Symbiopectobacterium purcellii</name>
    <dbReference type="NCBI Taxonomy" id="2871826"/>
    <lineage>
        <taxon>Bacteria</taxon>
        <taxon>Pseudomonadati</taxon>
        <taxon>Pseudomonadota</taxon>
        <taxon>Gammaproteobacteria</taxon>
        <taxon>Enterobacterales</taxon>
        <taxon>Enterobacteriaceae</taxon>
    </lineage>
</organism>
<proteinExistence type="inferred from homology"/>
<feature type="transmembrane region" description="Helical" evidence="8">
    <location>
        <begin position="185"/>
        <end position="205"/>
    </location>
</feature>
<feature type="transmembrane region" description="Helical" evidence="8">
    <location>
        <begin position="134"/>
        <end position="159"/>
    </location>
</feature>
<evidence type="ECO:0000259" key="9">
    <source>
        <dbReference type="PROSITE" id="PS50928"/>
    </source>
</evidence>
<dbReference type="RefSeq" id="WP_222159174.1">
    <property type="nucleotide sequence ID" value="NZ_CP081864.1"/>
</dbReference>